<dbReference type="OrthoDB" id="9792681at2"/>
<dbReference type="PANTHER" id="PTHR31446:SF29">
    <property type="entry name" value="ACID PHOSPHATASE_VANADIUM-DEPENDENT HALOPEROXIDASE-RELATED PROTEIN"/>
    <property type="match status" value="1"/>
</dbReference>
<feature type="transmembrane region" description="Helical" evidence="1">
    <location>
        <begin position="134"/>
        <end position="155"/>
    </location>
</feature>
<keyword evidence="3" id="KW-1185">Reference proteome</keyword>
<reference evidence="3" key="1">
    <citation type="submission" date="2017-07" db="EMBL/GenBank/DDBJ databases">
        <title>Draft genome sequence of Effusibacillus lacus strain skLN1.</title>
        <authorList>
            <person name="Watanabe M."/>
            <person name="Kojima H."/>
            <person name="Fukui M."/>
        </authorList>
    </citation>
    <scope>NUCLEOTIDE SEQUENCE [LARGE SCALE GENOMIC DNA]</scope>
    <source>
        <strain evidence="3">skLN1</strain>
    </source>
</reference>
<dbReference type="AlphaFoldDB" id="A0A292YLU5"/>
<feature type="transmembrane region" description="Helical" evidence="1">
    <location>
        <begin position="71"/>
        <end position="89"/>
    </location>
</feature>
<proteinExistence type="predicted"/>
<comment type="caution">
    <text evidence="2">The sequence shown here is derived from an EMBL/GenBank/DDBJ whole genome shotgun (WGS) entry which is preliminary data.</text>
</comment>
<evidence type="ECO:0000313" key="3">
    <source>
        <dbReference type="Proteomes" id="UP000217785"/>
    </source>
</evidence>
<dbReference type="EMBL" id="BDUF01000033">
    <property type="protein sequence ID" value="GAX89881.1"/>
    <property type="molecule type" value="Genomic_DNA"/>
</dbReference>
<evidence type="ECO:0000313" key="2">
    <source>
        <dbReference type="EMBL" id="GAX89881.1"/>
    </source>
</evidence>
<dbReference type="Pfam" id="PF02681">
    <property type="entry name" value="DUF212"/>
    <property type="match status" value="1"/>
</dbReference>
<gene>
    <name evidence="2" type="ORF">EFBL_1506</name>
</gene>
<dbReference type="InterPro" id="IPR003832">
    <property type="entry name" value="DUF212"/>
</dbReference>
<name>A0A292YLU5_9BACL</name>
<sequence>MRTILFNHSLIAALLAVGLAQFLKVPIHFFSKGRWDWRQLITTGGMPSSHSAAVSCLATSVGLTQGFDSPLFGIAAMLGLIVMYDAMGIRRHAGETAMALNRLEEDFDKHIEEQFRGKNKRDYRRRHKRLKEMLGHQPVEVFVGSVFGILLAFLFHQFT</sequence>
<organism evidence="2 3">
    <name type="scientific">Effusibacillus lacus</name>
    <dbReference type="NCBI Taxonomy" id="1348429"/>
    <lineage>
        <taxon>Bacteria</taxon>
        <taxon>Bacillati</taxon>
        <taxon>Bacillota</taxon>
        <taxon>Bacilli</taxon>
        <taxon>Bacillales</taxon>
        <taxon>Alicyclobacillaceae</taxon>
        <taxon>Effusibacillus</taxon>
    </lineage>
</organism>
<dbReference type="PANTHER" id="PTHR31446">
    <property type="entry name" value="ACID PHOSPHATASE/VANADIUM-DEPENDENT HALOPEROXIDASE-RELATED PROTEIN"/>
    <property type="match status" value="1"/>
</dbReference>
<dbReference type="Proteomes" id="UP000217785">
    <property type="component" value="Unassembled WGS sequence"/>
</dbReference>
<keyword evidence="1" id="KW-0812">Transmembrane</keyword>
<keyword evidence="1" id="KW-1133">Transmembrane helix</keyword>
<accession>A0A292YLU5</accession>
<protein>
    <submittedName>
        <fullName evidence="2">Membrane protein</fullName>
    </submittedName>
</protein>
<keyword evidence="1" id="KW-0472">Membrane</keyword>
<evidence type="ECO:0000256" key="1">
    <source>
        <dbReference type="SAM" id="Phobius"/>
    </source>
</evidence>
<dbReference type="RefSeq" id="WP_096181580.1">
    <property type="nucleotide sequence ID" value="NZ_BDUF01000033.1"/>
</dbReference>